<proteinExistence type="predicted"/>
<dbReference type="AlphaFoldDB" id="A0A179I8C6"/>
<feature type="region of interest" description="Disordered" evidence="1">
    <location>
        <begin position="1"/>
        <end position="68"/>
    </location>
</feature>
<dbReference type="OrthoDB" id="4739136at2759"/>
<reference evidence="2 3" key="1">
    <citation type="submission" date="2016-03" db="EMBL/GenBank/DDBJ databases">
        <title>Fine-scale spatial genetic structure of a fungal parasite of coffee scale insects.</title>
        <authorList>
            <person name="Jackson D."/>
            <person name="Zemenick K.A."/>
            <person name="Malloure B."/>
            <person name="Quandt C.A."/>
            <person name="James T.Y."/>
        </authorList>
    </citation>
    <scope>NUCLEOTIDE SEQUENCE [LARGE SCALE GENOMIC DNA]</scope>
    <source>
        <strain evidence="2 3">UM487</strain>
    </source>
</reference>
<sequence length="549" mass="61348">MVFKGKKTDQRGGSNHARGADYSTPVASRNTSPDKSKQKKDLPRKSPPKKFTAPRDKRPLKDRFGRGDTMASAQRMVDMQRQNARHLSHIEYLGAPPLRQDMIQVRLVIPGDTLVPRALSDLAVLDNVRRDNKVWITREEGSETFLDVSSTNVSSLHAALNAINQKIHHMRLSEESLTSLYFVQSPKNVQDAVVSFETGKRPVIQGSSHSAHYPAHAVKGLVVQFATALPLSLRTLVALPCLKMQINFGHLSILAKQKNPGNLLSLEEFVSALDVYSSRGRGVSIQKELSNIEIADKFLSTILQNNDIIQNKPAVALHHLVRFDVDKQTVSADIQDEDGTARVASSRCTKAEGHPPMDWIISAPDMQVDWNVRVDSRPRFIGDKSGELPEATAKFARAFIFKLGGTTGNVEPGRSSKEADESMRHFTLPRWQTPTKGILAHMPSNFQVRTCARLQYRDTPYEIETAVTQHWDRLPTSAEPDRLSWSVSVYGIHWEEALSDHKGGESSREFEESLLLRLWPGEGSLEKRLGAFLKCIFSVQTAIAELKVR</sequence>
<evidence type="ECO:0000313" key="2">
    <source>
        <dbReference type="EMBL" id="OAQ98927.1"/>
    </source>
</evidence>
<organism evidence="2 3">
    <name type="scientific">Cordyceps confragosa</name>
    <name type="common">Lecanicillium lecanii</name>
    <dbReference type="NCBI Taxonomy" id="2714763"/>
    <lineage>
        <taxon>Eukaryota</taxon>
        <taxon>Fungi</taxon>
        <taxon>Dikarya</taxon>
        <taxon>Ascomycota</taxon>
        <taxon>Pezizomycotina</taxon>
        <taxon>Sordariomycetes</taxon>
        <taxon>Hypocreomycetidae</taxon>
        <taxon>Hypocreales</taxon>
        <taxon>Cordycipitaceae</taxon>
        <taxon>Akanthomyces</taxon>
    </lineage>
</organism>
<feature type="compositionally biased region" description="Basic and acidic residues" evidence="1">
    <location>
        <begin position="32"/>
        <end position="44"/>
    </location>
</feature>
<name>A0A179I8C6_CORDF</name>
<keyword evidence="3" id="KW-1185">Reference proteome</keyword>
<comment type="caution">
    <text evidence="2">The sequence shown here is derived from an EMBL/GenBank/DDBJ whole genome shotgun (WGS) entry which is preliminary data.</text>
</comment>
<evidence type="ECO:0000313" key="3">
    <source>
        <dbReference type="Proteomes" id="UP000243081"/>
    </source>
</evidence>
<dbReference type="Proteomes" id="UP000243081">
    <property type="component" value="Unassembled WGS sequence"/>
</dbReference>
<protein>
    <submittedName>
        <fullName evidence="2">Uncharacterized protein</fullName>
    </submittedName>
</protein>
<feature type="compositionally biased region" description="Basic and acidic residues" evidence="1">
    <location>
        <begin position="1"/>
        <end position="10"/>
    </location>
</feature>
<gene>
    <name evidence="2" type="ORF">LLEC1_01091</name>
</gene>
<dbReference type="OMA" id="MALNKTM"/>
<dbReference type="EMBL" id="LUKN01002533">
    <property type="protein sequence ID" value="OAQ98927.1"/>
    <property type="molecule type" value="Genomic_DNA"/>
</dbReference>
<evidence type="ECO:0000256" key="1">
    <source>
        <dbReference type="SAM" id="MobiDB-lite"/>
    </source>
</evidence>
<feature type="compositionally biased region" description="Basic and acidic residues" evidence="1">
    <location>
        <begin position="53"/>
        <end position="66"/>
    </location>
</feature>
<accession>A0A179I8C6</accession>